<reference evidence="1" key="1">
    <citation type="journal article" date="2014" name="Int. J. Syst. Evol. Microbiol.">
        <title>Complete genome sequence of Corynebacterium casei LMG S-19264T (=DSM 44701T), isolated from a smear-ripened cheese.</title>
        <authorList>
            <consortium name="US DOE Joint Genome Institute (JGI-PGF)"/>
            <person name="Walter F."/>
            <person name="Albersmeier A."/>
            <person name="Kalinowski J."/>
            <person name="Ruckert C."/>
        </authorList>
    </citation>
    <scope>NUCLEOTIDE SEQUENCE</scope>
    <source>
        <strain evidence="1">KCTC 12988</strain>
    </source>
</reference>
<comment type="caution">
    <text evidence="1">The sequence shown here is derived from an EMBL/GenBank/DDBJ whole genome shotgun (WGS) entry which is preliminary data.</text>
</comment>
<proteinExistence type="predicted"/>
<sequence length="219" mass="24544">MGLQGEPKKQGLEDFTEPYYFDTGNEVAGIWAKDRSKLESEGAGSTPAFPWNAASLSLLRQLWNGVQNRSTLTEYSYLCGQWFALPGYSLLEWTHMATDYEDGSSTHYYFYHSNGESIDRIRWVWNGGVQNAPEVIDYFLEAGSFQVIKSIGQRKSLPDLIRGLDVPLRETDQGGLEGIVSNSSTGYTKRSESQDLDLKILVDLLSKDRSLLGEKGPLK</sequence>
<gene>
    <name evidence="1" type="ORF">GCM10007100_35690</name>
</gene>
<protein>
    <submittedName>
        <fullName evidence="1">Uncharacterized protein</fullName>
    </submittedName>
</protein>
<dbReference type="AlphaFoldDB" id="A0A918TV51"/>
<name>A0A918TV51_9BACT</name>
<evidence type="ECO:0000313" key="1">
    <source>
        <dbReference type="EMBL" id="GHC64851.1"/>
    </source>
</evidence>
<reference evidence="1" key="2">
    <citation type="submission" date="2020-09" db="EMBL/GenBank/DDBJ databases">
        <authorList>
            <person name="Sun Q."/>
            <person name="Kim S."/>
        </authorList>
    </citation>
    <scope>NUCLEOTIDE SEQUENCE</scope>
    <source>
        <strain evidence="1">KCTC 12988</strain>
    </source>
</reference>
<keyword evidence="2" id="KW-1185">Reference proteome</keyword>
<accession>A0A918TV51</accession>
<dbReference type="Proteomes" id="UP000644507">
    <property type="component" value="Unassembled WGS sequence"/>
</dbReference>
<evidence type="ECO:0000313" key="2">
    <source>
        <dbReference type="Proteomes" id="UP000644507"/>
    </source>
</evidence>
<dbReference type="EMBL" id="BMXI01000018">
    <property type="protein sequence ID" value="GHC64851.1"/>
    <property type="molecule type" value="Genomic_DNA"/>
</dbReference>
<organism evidence="1 2">
    <name type="scientific">Roseibacillus persicicus</name>
    <dbReference type="NCBI Taxonomy" id="454148"/>
    <lineage>
        <taxon>Bacteria</taxon>
        <taxon>Pseudomonadati</taxon>
        <taxon>Verrucomicrobiota</taxon>
        <taxon>Verrucomicrobiia</taxon>
        <taxon>Verrucomicrobiales</taxon>
        <taxon>Verrucomicrobiaceae</taxon>
        <taxon>Roseibacillus</taxon>
    </lineage>
</organism>